<gene>
    <name evidence="1" type="ORF">EYC87_08540</name>
</gene>
<comment type="caution">
    <text evidence="1">The sequence shown here is derived from an EMBL/GenBank/DDBJ whole genome shotgun (WGS) entry which is preliminary data.</text>
</comment>
<evidence type="ECO:0000313" key="2">
    <source>
        <dbReference type="Proteomes" id="UP001143307"/>
    </source>
</evidence>
<reference evidence="1" key="1">
    <citation type="submission" date="2019-02" db="EMBL/GenBank/DDBJ databases">
        <authorList>
            <person name="Li S.-H."/>
        </authorList>
    </citation>
    <scope>NUCLEOTIDE SEQUENCE</scope>
    <source>
        <strain evidence="1">IMCC8485</strain>
    </source>
</reference>
<evidence type="ECO:0000313" key="1">
    <source>
        <dbReference type="EMBL" id="MCX2973621.1"/>
    </source>
</evidence>
<dbReference type="Pfam" id="PF07277">
    <property type="entry name" value="SapC"/>
    <property type="match status" value="1"/>
</dbReference>
<accession>A0ABT3SVF4</accession>
<dbReference type="EMBL" id="SHNP01000003">
    <property type="protein sequence ID" value="MCX2973621.1"/>
    <property type="molecule type" value="Genomic_DNA"/>
</dbReference>
<protein>
    <submittedName>
        <fullName evidence="1">Peptidase</fullName>
    </submittedName>
</protein>
<dbReference type="RefSeq" id="WP_007230471.1">
    <property type="nucleotide sequence ID" value="NZ_SHNP01000003.1"/>
</dbReference>
<keyword evidence="2" id="KW-1185">Reference proteome</keyword>
<sequence>MTDSSQAGATAGIRAPKGTMFLYEQPEFLNREDHGKLGWRGIDKPFEFAAGIRSVPLVASEISSAQKFYPVVFSSKENGVPLAVLSLMKDRNMFTDENGQWEAGAYIPSYLRRHPFATAMGPDDQFAIVIDRAAKAIVEDFETPFFDSDGLSAQTQQMVEFCGQFEAERRRTKEFSDTLSELGLLSEQQARAGGNEESQSIGSYFAVDVDKLNLLSASDLSDLHQKGYLSFIFAHVFSLENWSRLLNRRVKLIAEADARAGL</sequence>
<dbReference type="Proteomes" id="UP001143307">
    <property type="component" value="Unassembled WGS sequence"/>
</dbReference>
<name>A0ABT3SVF4_9GAMM</name>
<organism evidence="1 2">
    <name type="scientific">Candidatus Seongchinamella marina</name>
    <dbReference type="NCBI Taxonomy" id="2518990"/>
    <lineage>
        <taxon>Bacteria</taxon>
        <taxon>Pseudomonadati</taxon>
        <taxon>Pseudomonadota</taxon>
        <taxon>Gammaproteobacteria</taxon>
        <taxon>Cellvibrionales</taxon>
        <taxon>Halieaceae</taxon>
        <taxon>Seongchinamella</taxon>
    </lineage>
</organism>
<proteinExistence type="predicted"/>
<dbReference type="InterPro" id="IPR010836">
    <property type="entry name" value="SapC"/>
</dbReference>